<keyword evidence="1" id="KW-0143">Chaperone</keyword>
<dbReference type="EMBL" id="KU970687">
    <property type="protein sequence ID" value="ASN63281.1"/>
    <property type="molecule type" value="Genomic_DNA"/>
</dbReference>
<dbReference type="Gene3D" id="2.30.33.40">
    <property type="entry name" value="GroES chaperonin"/>
    <property type="match status" value="1"/>
</dbReference>
<accession>A0A221S2X7</accession>
<dbReference type="InterPro" id="IPR020818">
    <property type="entry name" value="Chaperonin_GroES"/>
</dbReference>
<dbReference type="InterPro" id="IPR037124">
    <property type="entry name" value="Chaperonin_GroES_sf"/>
</dbReference>
<name>A0A221S2X7_9VIRU</name>
<dbReference type="GO" id="GO:0005524">
    <property type="term" value="F:ATP binding"/>
    <property type="evidence" value="ECO:0007669"/>
    <property type="project" value="InterPro"/>
</dbReference>
<dbReference type="SUPFAM" id="SSF50129">
    <property type="entry name" value="GroES-like"/>
    <property type="match status" value="1"/>
</dbReference>
<evidence type="ECO:0000313" key="2">
    <source>
        <dbReference type="EMBL" id="ASN63281.1"/>
    </source>
</evidence>
<gene>
    <name evidence="2" type="primary">groES</name>
</gene>
<reference evidence="2" key="1">
    <citation type="submission" date="2016-03" db="EMBL/GenBank/DDBJ databases">
        <title>Novel chaperonins are prevalent in the virioplankton and link to viral biology and ecology.</title>
        <authorList>
            <person name="Marine R.L."/>
            <person name="Nasko D.J."/>
            <person name="Polson S.W."/>
            <person name="Wommack K.E."/>
        </authorList>
    </citation>
    <scope>NUCLEOTIDE SEQUENCE</scope>
</reference>
<organism evidence="2">
    <name type="scientific">uncultured virus</name>
    <dbReference type="NCBI Taxonomy" id="340016"/>
    <lineage>
        <taxon>Viruses</taxon>
        <taxon>environmental samples</taxon>
    </lineage>
</organism>
<dbReference type="SMART" id="SM00883">
    <property type="entry name" value="Cpn10"/>
    <property type="match status" value="1"/>
</dbReference>
<dbReference type="CDD" id="cd00320">
    <property type="entry name" value="cpn10"/>
    <property type="match status" value="1"/>
</dbReference>
<evidence type="ECO:0000256" key="1">
    <source>
        <dbReference type="ARBA" id="ARBA00023186"/>
    </source>
</evidence>
<dbReference type="InterPro" id="IPR011032">
    <property type="entry name" value="GroES-like_sf"/>
</dbReference>
<proteinExistence type="predicted"/>
<sequence length="165" mass="18175">MSKTLLVPDYIAKQRAEEKSAKKEAPKAKGILDAAYVAAEDRVLDPTKLPESAIDRLPQPTGWRILLLPYQGKAKTTGGIILTSETREKEAVGTVCGYVLRVGPLAYQDSNKFGEGSEPWCKEGDWVIFGRYAGSRFKIEGGEVRLLNDDEVLARISSPDDILHL</sequence>
<dbReference type="GO" id="GO:0044183">
    <property type="term" value="F:protein folding chaperone"/>
    <property type="evidence" value="ECO:0007669"/>
    <property type="project" value="InterPro"/>
</dbReference>
<protein>
    <submittedName>
        <fullName evidence="2">Co-chaperonin GroES</fullName>
    </submittedName>
</protein>
<dbReference type="Pfam" id="PF00166">
    <property type="entry name" value="Cpn10"/>
    <property type="match status" value="1"/>
</dbReference>